<evidence type="ECO:0000256" key="7">
    <source>
        <dbReference type="ARBA" id="ARBA00023136"/>
    </source>
</evidence>
<feature type="transmembrane region" description="Helical" evidence="9">
    <location>
        <begin position="205"/>
        <end position="227"/>
    </location>
</feature>
<reference evidence="10" key="1">
    <citation type="submission" date="2018-10" db="EMBL/GenBank/DDBJ databases">
        <title>De novo assembly of a Great Dane genome.</title>
        <authorList>
            <person name="Kidd J.M."/>
            <person name="Pendleton A.L."/>
            <person name="Shen F."/>
            <person name="Emery S."/>
        </authorList>
    </citation>
    <scope>NUCLEOTIDE SEQUENCE [LARGE SCALE GENOMIC DNA]</scope>
    <source>
        <strain evidence="10">Great Dane</strain>
    </source>
</reference>
<comment type="subcellular location">
    <subcellularLocation>
        <location evidence="1">Membrane</location>
        <topology evidence="1">Multi-pass membrane protein</topology>
    </subcellularLocation>
</comment>
<evidence type="ECO:0000256" key="6">
    <source>
        <dbReference type="ARBA" id="ARBA00022989"/>
    </source>
</evidence>
<dbReference type="PANTHER" id="PTHR31488:SF6">
    <property type="entry name" value="C-MANNOSYLTRANSFERASE DPY19L2-RELATED"/>
    <property type="match status" value="1"/>
</dbReference>
<evidence type="ECO:0000313" key="11">
    <source>
        <dbReference type="Proteomes" id="UP000694542"/>
    </source>
</evidence>
<evidence type="ECO:0008006" key="12">
    <source>
        <dbReference type="Google" id="ProtNLM"/>
    </source>
</evidence>
<keyword evidence="5 9" id="KW-0812">Transmembrane</keyword>
<sequence>MVGQTRSKLKEAAPEPARSSRCAQPRRRRRATGAGEPEMEEPPAEAEKPQPPLPVGGGGNLPGGSRDYSPRRPRNLNPQNCMQMEVVAKTLLVGRFQFLSCLLEQLRDKVQQLRRRQVGSRTSVGIGEAPGPPIHLVTLFENDRHFSHLSSLEREMTFRTEMGLYYSYFKTIIEAPSFLKGLWMIMNDRLTEYPLVINTVKRFHLYPEVIIAFWYRIFVGIMNLFGLETKTCWNVTRVEPLNEVQSCEGLGDPACFYVAVIFILNGIMMGLFFIHGAYLSGTQLGGLITVLCYFFNHGEATRVMWTPPLRESFSYPFLVLQMCILTLILRTSNNNRRHFIALCLSNVAFMLPWQFAHFLFPMYVVGYIEPNKFQKIIYMNMVSVLLCFVLMFGNPMYLSSYYSSSLLMTLVSLIQGCAWLCGTIILKFLTSKILGVSDHIRLSDLIAARILRYTDFDTLIYTCAPEFDFMEKATPLRYTKTLLLPVVMMITYFIFKKVFKIFIVCFWVQDKDYNGLILILIFHTLQLLAFTVLAILIMRLKLFLTPHMCVMASLICSRRLFGWLFCRVRFENVIFGILAVMSIQGCTNLHNQWSIIGEFNNLPQEELIQWIKYNTRPDAVFAGAMPTMASVKLSTLHPIVNHPHYEDADLRARTKIVYSTYSRKSAKEVRDKLLELHVNYYVLEEAWCVVRTKPGCSMLEIWDVEDPSNTANPPLCSILLKDARPYFTTVFQNSMYRVLKVN</sequence>
<dbReference type="Ensembl" id="ENSCAFT00040020290.1">
    <property type="protein sequence ID" value="ENSCAFP00040017604.1"/>
    <property type="gene ID" value="ENSCAFG00040010130.1"/>
</dbReference>
<evidence type="ECO:0000256" key="4">
    <source>
        <dbReference type="ARBA" id="ARBA00022679"/>
    </source>
</evidence>
<feature type="transmembrane region" description="Helical" evidence="9">
    <location>
        <begin position="164"/>
        <end position="185"/>
    </location>
</feature>
<feature type="transmembrane region" description="Helical" evidence="9">
    <location>
        <begin position="313"/>
        <end position="332"/>
    </location>
</feature>
<dbReference type="GO" id="GO:0016757">
    <property type="term" value="F:glycosyltransferase activity"/>
    <property type="evidence" value="ECO:0007669"/>
    <property type="project" value="UniProtKB-KW"/>
</dbReference>
<protein>
    <recommendedName>
        <fullName evidence="12">Dpy-19 like 2</fullName>
    </recommendedName>
</protein>
<keyword evidence="4" id="KW-0808">Transferase</keyword>
<keyword evidence="6 9" id="KW-1133">Transmembrane helix</keyword>
<evidence type="ECO:0000256" key="8">
    <source>
        <dbReference type="SAM" id="MobiDB-lite"/>
    </source>
</evidence>
<organism evidence="10 11">
    <name type="scientific">Canis lupus familiaris</name>
    <name type="common">Dog</name>
    <name type="synonym">Canis familiaris</name>
    <dbReference type="NCBI Taxonomy" id="9615"/>
    <lineage>
        <taxon>Eukaryota</taxon>
        <taxon>Metazoa</taxon>
        <taxon>Chordata</taxon>
        <taxon>Craniata</taxon>
        <taxon>Vertebrata</taxon>
        <taxon>Euteleostomi</taxon>
        <taxon>Mammalia</taxon>
        <taxon>Eutheria</taxon>
        <taxon>Laurasiatheria</taxon>
        <taxon>Carnivora</taxon>
        <taxon>Caniformia</taxon>
        <taxon>Canidae</taxon>
        <taxon>Canis</taxon>
    </lineage>
</organism>
<dbReference type="Proteomes" id="UP000694542">
    <property type="component" value="Chromosome 14"/>
</dbReference>
<evidence type="ECO:0000256" key="9">
    <source>
        <dbReference type="SAM" id="Phobius"/>
    </source>
</evidence>
<evidence type="ECO:0000256" key="3">
    <source>
        <dbReference type="ARBA" id="ARBA00022676"/>
    </source>
</evidence>
<dbReference type="GO" id="GO:0016020">
    <property type="term" value="C:membrane"/>
    <property type="evidence" value="ECO:0007669"/>
    <property type="project" value="UniProtKB-SubCell"/>
</dbReference>
<dbReference type="PANTHER" id="PTHR31488">
    <property type="entry name" value="DPY-19-LIKE 1, LIKE (H. SAPIENS)"/>
    <property type="match status" value="1"/>
</dbReference>
<feature type="region of interest" description="Disordered" evidence="8">
    <location>
        <begin position="1"/>
        <end position="77"/>
    </location>
</feature>
<dbReference type="InterPro" id="IPR018732">
    <property type="entry name" value="Dpy-19/Dpy-19-like"/>
</dbReference>
<feature type="transmembrane region" description="Helical" evidence="9">
    <location>
        <begin position="376"/>
        <end position="394"/>
    </location>
</feature>
<proteinExistence type="inferred from homology"/>
<feature type="transmembrane region" description="Helical" evidence="9">
    <location>
        <begin position="406"/>
        <end position="429"/>
    </location>
</feature>
<keyword evidence="7 9" id="KW-0472">Membrane</keyword>
<evidence type="ECO:0000256" key="1">
    <source>
        <dbReference type="ARBA" id="ARBA00004141"/>
    </source>
</evidence>
<reference evidence="10" key="2">
    <citation type="submission" date="2025-08" db="UniProtKB">
        <authorList>
            <consortium name="Ensembl"/>
        </authorList>
    </citation>
    <scope>IDENTIFICATION</scope>
</reference>
<evidence type="ECO:0000256" key="2">
    <source>
        <dbReference type="ARBA" id="ARBA00008744"/>
    </source>
</evidence>
<keyword evidence="3" id="KW-0328">Glycosyltransferase</keyword>
<feature type="transmembrane region" description="Helical" evidence="9">
    <location>
        <begin position="339"/>
        <end position="364"/>
    </location>
</feature>
<dbReference type="AlphaFoldDB" id="A0A8C0S994"/>
<comment type="similarity">
    <text evidence="2">Belongs to the dpy-19 family.</text>
</comment>
<name>A0A8C0S994_CANLF</name>
<feature type="transmembrane region" description="Helical" evidence="9">
    <location>
        <begin position="254"/>
        <end position="274"/>
    </location>
</feature>
<evidence type="ECO:0000256" key="5">
    <source>
        <dbReference type="ARBA" id="ARBA00022692"/>
    </source>
</evidence>
<accession>A0A8C0S994</accession>
<feature type="transmembrane region" description="Helical" evidence="9">
    <location>
        <begin position="516"/>
        <end position="537"/>
    </location>
</feature>
<evidence type="ECO:0000313" key="10">
    <source>
        <dbReference type="Ensembl" id="ENSCAFP00040017604.1"/>
    </source>
</evidence>
<dbReference type="Pfam" id="PF10034">
    <property type="entry name" value="Dpy19"/>
    <property type="match status" value="1"/>
</dbReference>